<dbReference type="Proteomes" id="UP000789901">
    <property type="component" value="Unassembled WGS sequence"/>
</dbReference>
<comment type="caution">
    <text evidence="1">The sequence shown here is derived from an EMBL/GenBank/DDBJ whole genome shotgun (WGS) entry which is preliminary data.</text>
</comment>
<accession>A0ABN7WGE6</accession>
<dbReference type="Pfam" id="PF15630">
    <property type="entry name" value="CENP-S"/>
    <property type="match status" value="1"/>
</dbReference>
<sequence length="84" mass="9926">MPVISPLKTELWQRVYDICQQEADYLKVIPTHQFVSALTDLVYKQAGNQASKFFNINMYQLRTLFDYFVCIRNLCNEHGEFCKV</sequence>
<dbReference type="InterPro" id="IPR009072">
    <property type="entry name" value="Histone-fold"/>
</dbReference>
<evidence type="ECO:0000313" key="2">
    <source>
        <dbReference type="Proteomes" id="UP000789901"/>
    </source>
</evidence>
<reference evidence="1 2" key="1">
    <citation type="submission" date="2021-06" db="EMBL/GenBank/DDBJ databases">
        <authorList>
            <person name="Kallberg Y."/>
            <person name="Tangrot J."/>
            <person name="Rosling A."/>
        </authorList>
    </citation>
    <scope>NUCLEOTIDE SEQUENCE [LARGE SCALE GENOMIC DNA]</scope>
    <source>
        <strain evidence="1 2">120-4 pot B 10/14</strain>
    </source>
</reference>
<dbReference type="InterPro" id="IPR029003">
    <property type="entry name" value="CENP-S/Mhf1"/>
</dbReference>
<gene>
    <name evidence="1" type="ORF">GMARGA_LOCUS30595</name>
</gene>
<dbReference type="EMBL" id="CAJVQB010043513">
    <property type="protein sequence ID" value="CAG8831218.1"/>
    <property type="molecule type" value="Genomic_DNA"/>
</dbReference>
<evidence type="ECO:0000313" key="1">
    <source>
        <dbReference type="EMBL" id="CAG8831218.1"/>
    </source>
</evidence>
<keyword evidence="2" id="KW-1185">Reference proteome</keyword>
<name>A0ABN7WGE6_GIGMA</name>
<protein>
    <submittedName>
        <fullName evidence="1">841_t:CDS:1</fullName>
    </submittedName>
</protein>
<feature type="non-terminal residue" evidence="1">
    <location>
        <position position="1"/>
    </location>
</feature>
<dbReference type="Gene3D" id="1.10.20.10">
    <property type="entry name" value="Histone, subunit A"/>
    <property type="match status" value="1"/>
</dbReference>
<proteinExistence type="predicted"/>
<organism evidence="1 2">
    <name type="scientific">Gigaspora margarita</name>
    <dbReference type="NCBI Taxonomy" id="4874"/>
    <lineage>
        <taxon>Eukaryota</taxon>
        <taxon>Fungi</taxon>
        <taxon>Fungi incertae sedis</taxon>
        <taxon>Mucoromycota</taxon>
        <taxon>Glomeromycotina</taxon>
        <taxon>Glomeromycetes</taxon>
        <taxon>Diversisporales</taxon>
        <taxon>Gigasporaceae</taxon>
        <taxon>Gigaspora</taxon>
    </lineage>
</organism>